<protein>
    <submittedName>
        <fullName evidence="2">Uncharacterized protein</fullName>
    </submittedName>
</protein>
<reference evidence="2 3" key="1">
    <citation type="submission" date="2018-04" db="EMBL/GenBank/DDBJ databases">
        <authorList>
            <person name="Vogel A."/>
        </authorList>
    </citation>
    <scope>NUCLEOTIDE SEQUENCE [LARGE SCALE GENOMIC DNA]</scope>
</reference>
<feature type="region of interest" description="Disordered" evidence="1">
    <location>
        <begin position="185"/>
        <end position="228"/>
    </location>
</feature>
<evidence type="ECO:0000313" key="2">
    <source>
        <dbReference type="EMBL" id="VFQ65614.1"/>
    </source>
</evidence>
<dbReference type="EMBL" id="OOIL02000473">
    <property type="protein sequence ID" value="VFQ65614.1"/>
    <property type="molecule type" value="Genomic_DNA"/>
</dbReference>
<dbReference type="Proteomes" id="UP000595140">
    <property type="component" value="Unassembled WGS sequence"/>
</dbReference>
<proteinExistence type="predicted"/>
<feature type="compositionally biased region" description="Low complexity" evidence="1">
    <location>
        <begin position="216"/>
        <end position="226"/>
    </location>
</feature>
<evidence type="ECO:0000256" key="1">
    <source>
        <dbReference type="SAM" id="MobiDB-lite"/>
    </source>
</evidence>
<accession>A0A484KNS7</accession>
<organism evidence="2 3">
    <name type="scientific">Cuscuta campestris</name>
    <dbReference type="NCBI Taxonomy" id="132261"/>
    <lineage>
        <taxon>Eukaryota</taxon>
        <taxon>Viridiplantae</taxon>
        <taxon>Streptophyta</taxon>
        <taxon>Embryophyta</taxon>
        <taxon>Tracheophyta</taxon>
        <taxon>Spermatophyta</taxon>
        <taxon>Magnoliopsida</taxon>
        <taxon>eudicotyledons</taxon>
        <taxon>Gunneridae</taxon>
        <taxon>Pentapetalae</taxon>
        <taxon>asterids</taxon>
        <taxon>lamiids</taxon>
        <taxon>Solanales</taxon>
        <taxon>Convolvulaceae</taxon>
        <taxon>Cuscuteae</taxon>
        <taxon>Cuscuta</taxon>
        <taxon>Cuscuta subgen. Grammica</taxon>
        <taxon>Cuscuta sect. Cleistogrammica</taxon>
    </lineage>
</organism>
<dbReference type="AlphaFoldDB" id="A0A484KNS7"/>
<keyword evidence="3" id="KW-1185">Reference proteome</keyword>
<feature type="compositionally biased region" description="Basic and acidic residues" evidence="1">
    <location>
        <begin position="47"/>
        <end position="71"/>
    </location>
</feature>
<sequence>MNRSLRNGRPPGYGDVEELQTVDLVDRADDHGRPSERQYDGSSGDKSTVDRHMEDGRPSLRQKIDDPAQLQKVDRATDFGRSSTSQQAVETLGHSQWERRPNVRLADYVTHVIKSHIGERCRYPLSSYVTYEKFSYKHKCFFTALDEEVEPTSFEKAFQDERWSEGGSAITATLSGRQGFSGGASQVQGFGGGRGQQLSYSSGGSGKSQGSGGCRGQTADGRGVRLVRGRDRGKGNLTRIYDVCKAFYRADQQDQSLQAFFMDFKKTYEALNSLMPFTLDVKTQQQRQEQMAIMSFLAGLATRFEAARERVFADSEVPSL</sequence>
<evidence type="ECO:0000313" key="3">
    <source>
        <dbReference type="Proteomes" id="UP000595140"/>
    </source>
</evidence>
<feature type="compositionally biased region" description="Gly residues" evidence="1">
    <location>
        <begin position="203"/>
        <end position="215"/>
    </location>
</feature>
<name>A0A484KNS7_9ASTE</name>
<feature type="compositionally biased region" description="Polar residues" evidence="1">
    <location>
        <begin position="80"/>
        <end position="89"/>
    </location>
</feature>
<feature type="region of interest" description="Disordered" evidence="1">
    <location>
        <begin position="1"/>
        <end position="71"/>
    </location>
</feature>
<gene>
    <name evidence="2" type="ORF">CCAM_LOCUS7390</name>
</gene>
<feature type="compositionally biased region" description="Basic and acidic residues" evidence="1">
    <location>
        <begin position="24"/>
        <end position="39"/>
    </location>
</feature>
<dbReference type="OrthoDB" id="1001643at2759"/>
<feature type="region of interest" description="Disordered" evidence="1">
    <location>
        <begin position="76"/>
        <end position="95"/>
    </location>
</feature>